<keyword evidence="3 7" id="KW-0028">Amino-acid biosynthesis</keyword>
<name>A0ABT1D1W0_9PROT</name>
<feature type="active site" description="Proton acceptor" evidence="7">
    <location>
        <position position="327"/>
    </location>
</feature>
<feature type="binding site" evidence="7">
    <location>
        <position position="354"/>
    </location>
    <ligand>
        <name>3-phosphoshikimate</name>
        <dbReference type="ChEBI" id="CHEBI:145989"/>
    </ligand>
</feature>
<keyword evidence="4 7" id="KW-0808">Transferase</keyword>
<dbReference type="PROSITE" id="PS00885">
    <property type="entry name" value="EPSP_SYNTHASE_2"/>
    <property type="match status" value="1"/>
</dbReference>
<evidence type="ECO:0000256" key="1">
    <source>
        <dbReference type="ARBA" id="ARBA00004811"/>
    </source>
</evidence>
<evidence type="ECO:0000256" key="2">
    <source>
        <dbReference type="ARBA" id="ARBA00009948"/>
    </source>
</evidence>
<reference evidence="10 11" key="1">
    <citation type="submission" date="2021-12" db="EMBL/GenBank/DDBJ databases">
        <title>Siccirubricoccus leaddurans sp. nov., a high concentration Zn2+ tolerance bacterium.</title>
        <authorList>
            <person name="Cao Y."/>
        </authorList>
    </citation>
    <scope>NUCLEOTIDE SEQUENCE [LARGE SCALE GENOMIC DNA]</scope>
    <source>
        <strain evidence="10 11">KC 17139</strain>
    </source>
</reference>
<evidence type="ECO:0000256" key="8">
    <source>
        <dbReference type="SAM" id="MobiDB-lite"/>
    </source>
</evidence>
<accession>A0ABT1D1W0</accession>
<dbReference type="PIRSF" id="PIRSF000505">
    <property type="entry name" value="EPSPS"/>
    <property type="match status" value="1"/>
</dbReference>
<dbReference type="InterPro" id="IPR036968">
    <property type="entry name" value="Enolpyruvate_Tfrase_sf"/>
</dbReference>
<comment type="similarity">
    <text evidence="2 7">Belongs to the EPSP synthase family.</text>
</comment>
<feature type="binding site" evidence="7">
    <location>
        <position position="177"/>
    </location>
    <ligand>
        <name>phosphoenolpyruvate</name>
        <dbReference type="ChEBI" id="CHEBI:58702"/>
    </ligand>
</feature>
<dbReference type="PANTHER" id="PTHR21090:SF5">
    <property type="entry name" value="PENTAFUNCTIONAL AROM POLYPEPTIDE"/>
    <property type="match status" value="1"/>
</dbReference>
<dbReference type="NCBIfam" id="TIGR01356">
    <property type="entry name" value="aroA"/>
    <property type="match status" value="1"/>
</dbReference>
<dbReference type="Gene3D" id="3.65.10.10">
    <property type="entry name" value="Enolpyruvate transferase domain"/>
    <property type="match status" value="2"/>
</dbReference>
<comment type="pathway">
    <text evidence="1 7">Metabolic intermediate biosynthesis; chorismate biosynthesis; chorismate from D-erythrose 4-phosphate and phosphoenolpyruvate: step 6/7.</text>
</comment>
<organism evidence="10 11">
    <name type="scientific">Siccirubricoccus soli</name>
    <dbReference type="NCBI Taxonomy" id="2899147"/>
    <lineage>
        <taxon>Bacteria</taxon>
        <taxon>Pseudomonadati</taxon>
        <taxon>Pseudomonadota</taxon>
        <taxon>Alphaproteobacteria</taxon>
        <taxon>Acetobacterales</taxon>
        <taxon>Roseomonadaceae</taxon>
        <taxon>Siccirubricoccus</taxon>
    </lineage>
</organism>
<evidence type="ECO:0000256" key="6">
    <source>
        <dbReference type="ARBA" id="ARBA00044633"/>
    </source>
</evidence>
<comment type="catalytic activity">
    <reaction evidence="6">
        <text>3-phosphoshikimate + phosphoenolpyruvate = 5-O-(1-carboxyvinyl)-3-phosphoshikimate + phosphate</text>
        <dbReference type="Rhea" id="RHEA:21256"/>
        <dbReference type="ChEBI" id="CHEBI:43474"/>
        <dbReference type="ChEBI" id="CHEBI:57701"/>
        <dbReference type="ChEBI" id="CHEBI:58702"/>
        <dbReference type="ChEBI" id="CHEBI:145989"/>
        <dbReference type="EC" id="2.5.1.19"/>
    </reaction>
    <physiologicalReaction direction="left-to-right" evidence="6">
        <dbReference type="Rhea" id="RHEA:21257"/>
    </physiologicalReaction>
</comment>
<comment type="subcellular location">
    <subcellularLocation>
        <location evidence="7">Cytoplasm</location>
    </subcellularLocation>
</comment>
<dbReference type="CDD" id="cd01556">
    <property type="entry name" value="EPSP_synthase"/>
    <property type="match status" value="1"/>
</dbReference>
<comment type="caution">
    <text evidence="10">The sequence shown here is derived from an EMBL/GenBank/DDBJ whole genome shotgun (WGS) entry which is preliminary data.</text>
</comment>
<keyword evidence="7" id="KW-0963">Cytoplasm</keyword>
<evidence type="ECO:0000256" key="5">
    <source>
        <dbReference type="ARBA" id="ARBA00023141"/>
    </source>
</evidence>
<feature type="binding site" evidence="7">
    <location>
        <position position="34"/>
    </location>
    <ligand>
        <name>3-phosphoshikimate</name>
        <dbReference type="ChEBI" id="CHEBI:145989"/>
    </ligand>
</feature>
<dbReference type="GO" id="GO:0003866">
    <property type="term" value="F:3-phosphoshikimate 1-carboxyvinyltransferase activity"/>
    <property type="evidence" value="ECO:0007669"/>
    <property type="project" value="UniProtKB-EC"/>
</dbReference>
<evidence type="ECO:0000256" key="7">
    <source>
        <dbReference type="HAMAP-Rule" id="MF_00210"/>
    </source>
</evidence>
<feature type="binding site" evidence="7">
    <location>
        <position position="102"/>
    </location>
    <ligand>
        <name>phosphoenolpyruvate</name>
        <dbReference type="ChEBI" id="CHEBI:58702"/>
    </ligand>
</feature>
<evidence type="ECO:0000256" key="3">
    <source>
        <dbReference type="ARBA" id="ARBA00022605"/>
    </source>
</evidence>
<evidence type="ECO:0000259" key="9">
    <source>
        <dbReference type="Pfam" id="PF00275"/>
    </source>
</evidence>
<feature type="binding site" evidence="7">
    <location>
        <position position="175"/>
    </location>
    <ligand>
        <name>3-phosphoshikimate</name>
        <dbReference type="ChEBI" id="CHEBI:145989"/>
    </ligand>
</feature>
<feature type="binding site" evidence="7">
    <location>
        <position position="402"/>
    </location>
    <ligand>
        <name>phosphoenolpyruvate</name>
        <dbReference type="ChEBI" id="CHEBI:58702"/>
    </ligand>
</feature>
<feature type="binding site" evidence="7">
    <location>
        <position position="358"/>
    </location>
    <ligand>
        <name>phosphoenolpyruvate</name>
        <dbReference type="ChEBI" id="CHEBI:58702"/>
    </ligand>
</feature>
<dbReference type="RefSeq" id="WP_252952492.1">
    <property type="nucleotide sequence ID" value="NZ_JAFIRR010000037.1"/>
</dbReference>
<feature type="domain" description="Enolpyruvate transferase" evidence="9">
    <location>
        <begin position="18"/>
        <end position="434"/>
    </location>
</feature>
<evidence type="ECO:0000313" key="10">
    <source>
        <dbReference type="EMBL" id="MCO6415879.1"/>
    </source>
</evidence>
<feature type="binding site" evidence="7">
    <location>
        <position position="327"/>
    </location>
    <ligand>
        <name>3-phosphoshikimate</name>
        <dbReference type="ChEBI" id="CHEBI:145989"/>
    </ligand>
</feature>
<sequence>MAHSAEPRPLRARRPARGLSGTHRVPGDKSISHRALMFGALAVGTTEITGLLEGEDVLRTAAAMRQLGATVEQLGPGAWRVAGRGVGGLTEPADVLDMGNSGTAARLLCGLLAGHPLFAVMTGDASLRRRPMLRVTQPLAATGASFWTREGGRLPLAVRGAADPLPLEYRLPVASAQVKSACLLAGLCARGTTRITEPEPTRDHTENMLRHFGATVRVADTPQGRVIELEGQPELAAAPILVPGDPSSAAFLLAAALLVPGSAVTVANVGLNPLRTGLFATLREMGARLTVTNARTEGGEPVGDLTAEYGPLQGVEVPPGRAPSMIDEYPILAVLAAAAHGETRMRGLAELRVKESDRLSATAAMLAANGLSARIEGDDLIVGGTGGELPGGGTVATHMDHRLAMSALVMGLASQRPVAVDDAGFIETSFPGFAALMNSLAGEPAIAAA</sequence>
<dbReference type="HAMAP" id="MF_00210">
    <property type="entry name" value="EPSP_synth"/>
    <property type="match status" value="1"/>
</dbReference>
<feature type="region of interest" description="Disordered" evidence="8">
    <location>
        <begin position="1"/>
        <end position="27"/>
    </location>
</feature>
<dbReference type="PANTHER" id="PTHR21090">
    <property type="entry name" value="AROM/DEHYDROQUINATE SYNTHASE"/>
    <property type="match status" value="1"/>
</dbReference>
<evidence type="ECO:0000256" key="4">
    <source>
        <dbReference type="ARBA" id="ARBA00022679"/>
    </source>
</evidence>
<dbReference type="PROSITE" id="PS00104">
    <property type="entry name" value="EPSP_SYNTHASE_1"/>
    <property type="match status" value="1"/>
</dbReference>
<proteinExistence type="inferred from homology"/>
<comment type="function">
    <text evidence="7">Catalyzes the transfer of the enolpyruvyl moiety of phosphoenolpyruvate (PEP) to the 5-hydroxyl of shikimate-3-phosphate (S3P) to produce enolpyruvyl shikimate-3-phosphate and inorganic phosphate.</text>
</comment>
<feature type="binding site" evidence="7">
    <location>
        <position position="177"/>
    </location>
    <ligand>
        <name>3-phosphoshikimate</name>
        <dbReference type="ChEBI" id="CHEBI:145989"/>
    </ligand>
</feature>
<comment type="subunit">
    <text evidence="7">Monomer.</text>
</comment>
<feature type="binding site" evidence="7">
    <location>
        <position position="130"/>
    </location>
    <ligand>
        <name>phosphoenolpyruvate</name>
        <dbReference type="ChEBI" id="CHEBI:58702"/>
    </ligand>
</feature>
<dbReference type="EC" id="2.5.1.19" evidence="7"/>
<evidence type="ECO:0000313" key="11">
    <source>
        <dbReference type="Proteomes" id="UP001523392"/>
    </source>
</evidence>
<keyword evidence="5 7" id="KW-0057">Aromatic amino acid biosynthesis</keyword>
<dbReference type="Proteomes" id="UP001523392">
    <property type="component" value="Unassembled WGS sequence"/>
</dbReference>
<dbReference type="InterPro" id="IPR001986">
    <property type="entry name" value="Enolpyruvate_Tfrase_dom"/>
</dbReference>
<dbReference type="InterPro" id="IPR013792">
    <property type="entry name" value="RNA3'P_cycl/enolpyr_Trfase_a/b"/>
</dbReference>
<dbReference type="InterPro" id="IPR023193">
    <property type="entry name" value="EPSP_synthase_CS"/>
</dbReference>
<dbReference type="InterPro" id="IPR006264">
    <property type="entry name" value="EPSP_synthase"/>
</dbReference>
<protein>
    <recommendedName>
        <fullName evidence="7">3-phosphoshikimate 1-carboxyvinyltransferase</fullName>
        <ecNumber evidence="7">2.5.1.19</ecNumber>
    </recommendedName>
    <alternativeName>
        <fullName evidence="7">5-enolpyruvylshikimate-3-phosphate synthase</fullName>
        <shortName evidence="7">EPSP synthase</shortName>
        <shortName evidence="7">EPSPS</shortName>
    </alternativeName>
</protein>
<gene>
    <name evidence="7 10" type="primary">aroA</name>
    <name evidence="10" type="ORF">JYK14_06775</name>
</gene>
<keyword evidence="11" id="KW-1185">Reference proteome</keyword>
<dbReference type="SUPFAM" id="SSF55205">
    <property type="entry name" value="EPT/RTPC-like"/>
    <property type="match status" value="1"/>
</dbReference>
<dbReference type="Pfam" id="PF00275">
    <property type="entry name" value="EPSP_synthase"/>
    <property type="match status" value="1"/>
</dbReference>
<feature type="binding site" evidence="7">
    <location>
        <position position="30"/>
    </location>
    <ligand>
        <name>3-phosphoshikimate</name>
        <dbReference type="ChEBI" id="CHEBI:145989"/>
    </ligand>
</feature>
<feature type="binding site" evidence="7">
    <location>
        <position position="29"/>
    </location>
    <ligand>
        <name>3-phosphoshikimate</name>
        <dbReference type="ChEBI" id="CHEBI:145989"/>
    </ligand>
</feature>
<dbReference type="EMBL" id="JAFIRR010000037">
    <property type="protein sequence ID" value="MCO6415879.1"/>
    <property type="molecule type" value="Genomic_DNA"/>
</dbReference>
<feature type="binding site" evidence="7">
    <location>
        <position position="29"/>
    </location>
    <ligand>
        <name>phosphoenolpyruvate</name>
        <dbReference type="ChEBI" id="CHEBI:58702"/>
    </ligand>
</feature>
<comment type="caution">
    <text evidence="7">Lacks conserved residue(s) required for the propagation of feature annotation.</text>
</comment>